<reference evidence="2 3" key="1">
    <citation type="journal article" date="2014" name="Genome Announc.">
        <title>Complete Genome Sequence of a Virulent Strain, Streptococcus iniae ISET0901, Isolated from Diseased Tilapia.</title>
        <authorList>
            <person name="Pridgeon J.W."/>
            <person name="Zhang D."/>
            <person name="Zhang L."/>
        </authorList>
    </citation>
    <scope>NUCLEOTIDE SEQUENCE [LARGE SCALE GENOMIC DNA]</scope>
    <source>
        <strain evidence="2 3">ISET0901</strain>
    </source>
</reference>
<accession>A0ABN4D8K0</accession>
<evidence type="ECO:0000313" key="2">
    <source>
        <dbReference type="EMBL" id="AHY16084.1"/>
    </source>
</evidence>
<dbReference type="EMBL" id="CP007586">
    <property type="protein sequence ID" value="AHY16084.1"/>
    <property type="molecule type" value="Genomic_DNA"/>
</dbReference>
<protein>
    <submittedName>
        <fullName evidence="2">Transcriptional regulator</fullName>
    </submittedName>
</protein>
<dbReference type="Proteomes" id="UP000025245">
    <property type="component" value="Chromosome"/>
</dbReference>
<sequence length="121" mass="14060">MTKHKHLTLSDRNDIQSGLDRGETFKAIGLNLLKHPTTIAKEVKRNKQLRESTKDCLDCPLLRKAPYVCNGCPKRRINCGYKKTFYLAKQAQRNYEKLLVESREGIPLNKVKRQHFSVQHL</sequence>
<dbReference type="Pfam" id="PF13936">
    <property type="entry name" value="HTH_38"/>
    <property type="match status" value="1"/>
</dbReference>
<dbReference type="InterPro" id="IPR025246">
    <property type="entry name" value="IS30-like_HTH"/>
</dbReference>
<organism evidence="2 3">
    <name type="scientific">Streptococcus iniae</name>
    <name type="common">Streptococcus shiloi</name>
    <dbReference type="NCBI Taxonomy" id="1346"/>
    <lineage>
        <taxon>Bacteria</taxon>
        <taxon>Bacillati</taxon>
        <taxon>Bacillota</taxon>
        <taxon>Bacilli</taxon>
        <taxon>Lactobacillales</taxon>
        <taxon>Streptococcaceae</taxon>
        <taxon>Streptococcus</taxon>
    </lineage>
</organism>
<keyword evidence="3" id="KW-1185">Reference proteome</keyword>
<name>A0ABN4D8K0_STRIN</name>
<gene>
    <name evidence="2" type="ORF">DQ08_06395</name>
</gene>
<evidence type="ECO:0000313" key="3">
    <source>
        <dbReference type="Proteomes" id="UP000025245"/>
    </source>
</evidence>
<evidence type="ECO:0000259" key="1">
    <source>
        <dbReference type="Pfam" id="PF13936"/>
    </source>
</evidence>
<feature type="domain" description="Transposase IS30-like HTH" evidence="1">
    <location>
        <begin position="3"/>
        <end position="46"/>
    </location>
</feature>
<proteinExistence type="predicted"/>